<accession>A0AB39GAV0</accession>
<organism evidence="2">
    <name type="scientific">Castellaniella ginsengisoli</name>
    <dbReference type="NCBI Taxonomy" id="546114"/>
    <lineage>
        <taxon>Bacteria</taxon>
        <taxon>Pseudomonadati</taxon>
        <taxon>Pseudomonadota</taxon>
        <taxon>Betaproteobacteria</taxon>
        <taxon>Burkholderiales</taxon>
        <taxon>Alcaligenaceae</taxon>
        <taxon>Castellaniella</taxon>
    </lineage>
</organism>
<dbReference type="EMBL" id="CP158272">
    <property type="protein sequence ID" value="XDJ99762.1"/>
    <property type="molecule type" value="Genomic_DNA"/>
</dbReference>
<gene>
    <name evidence="4" type="ORF">ABRY95_13770</name>
    <name evidence="2" type="ORF">ABRY98_04370</name>
    <name evidence="5" type="ORF">ABRZ05_05260</name>
    <name evidence="6" type="ORF">ABRZ11_04915</name>
    <name evidence="3" type="ORF">ABRZ12_11010</name>
</gene>
<dbReference type="AlphaFoldDB" id="A0AB39GAV0"/>
<dbReference type="RefSeq" id="WP_368648967.1">
    <property type="nucleotide sequence ID" value="NZ_CP158269.1"/>
</dbReference>
<evidence type="ECO:0000313" key="4">
    <source>
        <dbReference type="EMBL" id="XDJ93414.1"/>
    </source>
</evidence>
<feature type="chain" id="PRO_5044174851" evidence="1">
    <location>
        <begin position="20"/>
        <end position="120"/>
    </location>
</feature>
<feature type="signal peptide" evidence="1">
    <location>
        <begin position="1"/>
        <end position="19"/>
    </location>
</feature>
<evidence type="ECO:0000313" key="6">
    <source>
        <dbReference type="EMBL" id="XDJ99762.1"/>
    </source>
</evidence>
<evidence type="ECO:0000256" key="1">
    <source>
        <dbReference type="SAM" id="SignalP"/>
    </source>
</evidence>
<dbReference type="EMBL" id="CP158273">
    <property type="protein sequence ID" value="XDJ97115.1"/>
    <property type="molecule type" value="Genomic_DNA"/>
</dbReference>
<dbReference type="EMBL" id="CP158270">
    <property type="protein sequence ID" value="XDJ90182.1"/>
    <property type="molecule type" value="Genomic_DNA"/>
</dbReference>
<sequence>MKTYVVTAAALLLTFNSYAGTLRVLAPHPAPTESEQRYMAMRSFCISTTTETYKFNDIGSRENEGWKLISLGDGMSLPMKYVGEWRAYLPEGKQVMAVIHGETTIIPMKVAHSCLVRLRD</sequence>
<evidence type="ECO:0000313" key="5">
    <source>
        <dbReference type="EMBL" id="XDJ97115.1"/>
    </source>
</evidence>
<name>A0AB39GAV0_9BURK</name>
<evidence type="ECO:0000313" key="2">
    <source>
        <dbReference type="EMBL" id="XDJ88807.1"/>
    </source>
</evidence>
<dbReference type="EMBL" id="CP158271">
    <property type="protein sequence ID" value="XDJ93414.1"/>
    <property type="molecule type" value="Genomic_DNA"/>
</dbReference>
<keyword evidence="1" id="KW-0732">Signal</keyword>
<reference evidence="2" key="1">
    <citation type="submission" date="2024-05" db="EMBL/GenBank/DDBJ databases">
        <authorList>
            <person name="Luo Y.-C."/>
            <person name="Nicholds J."/>
            <person name="Mortimer T."/>
            <person name="Maboni G."/>
        </authorList>
    </citation>
    <scope>NUCLEOTIDE SEQUENCE</scope>
    <source>
        <strain evidence="5">124370</strain>
        <strain evidence="6">124566</strain>
        <strain evidence="4">124953</strain>
        <strain evidence="3">130308</strain>
        <strain evidence="2">130416</strain>
    </source>
</reference>
<evidence type="ECO:0000313" key="3">
    <source>
        <dbReference type="EMBL" id="XDJ90182.1"/>
    </source>
</evidence>
<dbReference type="EMBL" id="CP158269">
    <property type="protein sequence ID" value="XDJ88807.1"/>
    <property type="molecule type" value="Genomic_DNA"/>
</dbReference>
<proteinExistence type="predicted"/>
<protein>
    <submittedName>
        <fullName evidence="2">Uncharacterized protein</fullName>
    </submittedName>
</protein>